<dbReference type="Proteomes" id="UP000324222">
    <property type="component" value="Unassembled WGS sequence"/>
</dbReference>
<evidence type="ECO:0000256" key="1">
    <source>
        <dbReference type="SAM" id="MobiDB-lite"/>
    </source>
</evidence>
<evidence type="ECO:0000313" key="2">
    <source>
        <dbReference type="EMBL" id="MPC10678.1"/>
    </source>
</evidence>
<dbReference type="EMBL" id="VSRR010000126">
    <property type="protein sequence ID" value="MPC10678.1"/>
    <property type="molecule type" value="Genomic_DNA"/>
</dbReference>
<gene>
    <name evidence="2" type="ORF">E2C01_003318</name>
</gene>
<keyword evidence="3" id="KW-1185">Reference proteome</keyword>
<feature type="region of interest" description="Disordered" evidence="1">
    <location>
        <begin position="27"/>
        <end position="64"/>
    </location>
</feature>
<evidence type="ECO:0000313" key="3">
    <source>
        <dbReference type="Proteomes" id="UP000324222"/>
    </source>
</evidence>
<proteinExistence type="predicted"/>
<accession>A0A5B7CNJ8</accession>
<feature type="compositionally biased region" description="Low complexity" evidence="1">
    <location>
        <begin position="27"/>
        <end position="45"/>
    </location>
</feature>
<organism evidence="2 3">
    <name type="scientific">Portunus trituberculatus</name>
    <name type="common">Swimming crab</name>
    <name type="synonym">Neptunus trituberculatus</name>
    <dbReference type="NCBI Taxonomy" id="210409"/>
    <lineage>
        <taxon>Eukaryota</taxon>
        <taxon>Metazoa</taxon>
        <taxon>Ecdysozoa</taxon>
        <taxon>Arthropoda</taxon>
        <taxon>Crustacea</taxon>
        <taxon>Multicrustacea</taxon>
        <taxon>Malacostraca</taxon>
        <taxon>Eumalacostraca</taxon>
        <taxon>Eucarida</taxon>
        <taxon>Decapoda</taxon>
        <taxon>Pleocyemata</taxon>
        <taxon>Brachyura</taxon>
        <taxon>Eubrachyura</taxon>
        <taxon>Portunoidea</taxon>
        <taxon>Portunidae</taxon>
        <taxon>Portuninae</taxon>
        <taxon>Portunus</taxon>
    </lineage>
</organism>
<dbReference type="AlphaFoldDB" id="A0A5B7CNJ8"/>
<name>A0A5B7CNJ8_PORTR</name>
<comment type="caution">
    <text evidence="2">The sequence shown here is derived from an EMBL/GenBank/DDBJ whole genome shotgun (WGS) entry which is preliminary data.</text>
</comment>
<protein>
    <submittedName>
        <fullName evidence="2">Uncharacterized protein</fullName>
    </submittedName>
</protein>
<sequence length="64" mass="6825">MEGPPLTPGVNIHLQTLTKVDVYPVPQEGQQGVTGGTAAAAQHQQQCKDEDTVMDDVDTPWHGS</sequence>
<reference evidence="2 3" key="1">
    <citation type="submission" date="2019-05" db="EMBL/GenBank/DDBJ databases">
        <title>Another draft genome of Portunus trituberculatus and its Hox gene families provides insights of decapod evolution.</title>
        <authorList>
            <person name="Jeong J.-H."/>
            <person name="Song I."/>
            <person name="Kim S."/>
            <person name="Choi T."/>
            <person name="Kim D."/>
            <person name="Ryu S."/>
            <person name="Kim W."/>
        </authorList>
    </citation>
    <scope>NUCLEOTIDE SEQUENCE [LARGE SCALE GENOMIC DNA]</scope>
    <source>
        <tissue evidence="2">Muscle</tissue>
    </source>
</reference>